<reference evidence="3 4" key="1">
    <citation type="submission" date="2019-07" db="EMBL/GenBank/DDBJ databases">
        <title>The pathways for chlorine oxyanion respiration interact through the shared metabolite chlorate.</title>
        <authorList>
            <person name="Barnum T.P."/>
            <person name="Cheng Y."/>
            <person name="Hill K.A."/>
            <person name="Lucas L.N."/>
            <person name="Carlson H.K."/>
            <person name="Coates J.D."/>
        </authorList>
    </citation>
    <scope>NUCLEOTIDE SEQUENCE [LARGE SCALE GENOMIC DNA]</scope>
    <source>
        <strain evidence="3">UCB</strain>
    </source>
</reference>
<evidence type="ECO:0000313" key="3">
    <source>
        <dbReference type="EMBL" id="TVT30736.1"/>
    </source>
</evidence>
<protein>
    <submittedName>
        <fullName evidence="3">DNA repair protein</fullName>
    </submittedName>
</protein>
<dbReference type="NCBIfam" id="NF045780">
    <property type="entry name" value="TrlF_fam_ATP"/>
    <property type="match status" value="1"/>
</dbReference>
<feature type="coiled-coil region" evidence="1">
    <location>
        <begin position="413"/>
        <end position="443"/>
    </location>
</feature>
<dbReference type="Proteomes" id="UP000319142">
    <property type="component" value="Unassembled WGS sequence"/>
</dbReference>
<dbReference type="SUPFAM" id="SSF89550">
    <property type="entry name" value="PHP domain-like"/>
    <property type="match status" value="1"/>
</dbReference>
<feature type="coiled-coil region" evidence="1">
    <location>
        <begin position="610"/>
        <end position="637"/>
    </location>
</feature>
<keyword evidence="1" id="KW-0175">Coiled coil</keyword>
<dbReference type="GO" id="GO:0016887">
    <property type="term" value="F:ATP hydrolysis activity"/>
    <property type="evidence" value="ECO:0007669"/>
    <property type="project" value="InterPro"/>
</dbReference>
<gene>
    <name evidence="3" type="ORF">FHK81_16375</name>
</gene>
<accession>A0A558B2K5</accession>
<evidence type="ECO:0000259" key="2">
    <source>
        <dbReference type="Pfam" id="PF02463"/>
    </source>
</evidence>
<dbReference type="EMBL" id="VMRX01000054">
    <property type="protein sequence ID" value="TVT30736.1"/>
    <property type="molecule type" value="Genomic_DNA"/>
</dbReference>
<dbReference type="PANTHER" id="PTHR32182">
    <property type="entry name" value="DNA REPLICATION AND REPAIR PROTEIN RECF"/>
    <property type="match status" value="1"/>
</dbReference>
<dbReference type="PANTHER" id="PTHR32182:SF22">
    <property type="entry name" value="ATP-DEPENDENT ENDONUCLEASE, OLD FAMILY-RELATED"/>
    <property type="match status" value="1"/>
</dbReference>
<dbReference type="AlphaFoldDB" id="A0A558B2K5"/>
<sequence>MTAETYTKARFWKCALQVNPAGYLQYRGAEQQLSEDEYNRQLLNVALENHIKVIGIADHGNVDAVDSIRRLMNEHGIIVFPGFEIASTEKAHFVCLFPEDTTTTHLNRYLGELGLSDPSDGVRPSRYGGQEILRRVEDLNGFSYAAHCTDASGVLRQNLVHVWQDPLLKAAQIPGSMEDLKNEQNQGYRQILLNKDPNYRREIPVAIINAKDVASPEDLANPKASCLIKMTRPSFESFKLAFQDPGSRVRLNSDRSEKYFSRIEKLKIVGGYLDGIEIDFSEHLNAIIGGRGTGKTTLLESLRFVLGIQPIGQAARKQHSEIVKENLGRSKARVEVVIRSSQMNGRRFKVARRYGEDPVVVDEEGNPSSFSPNELLPGIELYGQNEIYEIAQDPASQSLLLSRFLDKGKHDDEEKIIEAVNRLKENRKKLLEAQRSVADLEDEVARIPKLEEKIRQFKSLGIEEKLKIVPLLETERRLLHRVEAEELPHLNGAFESVRENLPDLTFLSANVVDRLPHKEDLISVRKKIDELKGKAEDLISQWQSFYEVNYQEIIKLLGAIREEIAKEDEKLENTFKELPAAEGKTGRQVGIEFQNLLKDVERIRPKKALIENSRKLLSELSRQRQATLNDLSEIRSERSARVERSLKKLSRKLQGKMRLTVDPEADRQPIVDYLLACNMDNVGAGRLKWVFDAEDFSPVKLAQRIRQGADALQGAGWGITQTVADAMARLPQEKILSLEEIELPDCVSIELNTAHEGAENYRSIDRLSTGQQCTAILHLLLLQNKDPLIMDQPEDNLDNAFIADRIVTELRSAKISRQFIFATHNANIPVFGDAEWIGVLEASDDRAVMPLDHQGAIDVRDIKEKAAEILEGGRDAFNQRKYKYGF</sequence>
<name>A0A558B2K5_9GAMM</name>
<dbReference type="GO" id="GO:0000731">
    <property type="term" value="P:DNA synthesis involved in DNA repair"/>
    <property type="evidence" value="ECO:0007669"/>
    <property type="project" value="TreeGrafter"/>
</dbReference>
<dbReference type="Gene3D" id="3.20.20.140">
    <property type="entry name" value="Metal-dependent hydrolases"/>
    <property type="match status" value="1"/>
</dbReference>
<proteinExistence type="predicted"/>
<dbReference type="Pfam" id="PF02463">
    <property type="entry name" value="SMC_N"/>
    <property type="match status" value="1"/>
</dbReference>
<dbReference type="InterPro" id="IPR027417">
    <property type="entry name" value="P-loop_NTPase"/>
</dbReference>
<evidence type="ECO:0000256" key="1">
    <source>
        <dbReference type="SAM" id="Coils"/>
    </source>
</evidence>
<dbReference type="InterPro" id="IPR054787">
    <property type="entry name" value="TrlF_ATPase"/>
</dbReference>
<dbReference type="GO" id="GO:0006302">
    <property type="term" value="P:double-strand break repair"/>
    <property type="evidence" value="ECO:0007669"/>
    <property type="project" value="InterPro"/>
</dbReference>
<dbReference type="RefSeq" id="WP_273135103.1">
    <property type="nucleotide sequence ID" value="NZ_VMRX01000054.1"/>
</dbReference>
<feature type="domain" description="RecF/RecN/SMC N-terminal" evidence="2">
    <location>
        <begin position="274"/>
        <end position="828"/>
    </location>
</feature>
<dbReference type="InterPro" id="IPR016195">
    <property type="entry name" value="Pol/histidinol_Pase-like"/>
</dbReference>
<dbReference type="Gene3D" id="3.40.50.300">
    <property type="entry name" value="P-loop containing nucleotide triphosphate hydrolases"/>
    <property type="match status" value="2"/>
</dbReference>
<dbReference type="SUPFAM" id="SSF52540">
    <property type="entry name" value="P-loop containing nucleoside triphosphate hydrolases"/>
    <property type="match status" value="1"/>
</dbReference>
<dbReference type="InterPro" id="IPR003395">
    <property type="entry name" value="RecF/RecN/SMC_N"/>
</dbReference>
<comment type="caution">
    <text evidence="3">The sequence shown here is derived from an EMBL/GenBank/DDBJ whole genome shotgun (WGS) entry which is preliminary data.</text>
</comment>
<organism evidence="3 4">
    <name type="scientific">Marinobacter vinifirmus</name>
    <dbReference type="NCBI Taxonomy" id="355591"/>
    <lineage>
        <taxon>Bacteria</taxon>
        <taxon>Pseudomonadati</taxon>
        <taxon>Pseudomonadota</taxon>
        <taxon>Gammaproteobacteria</taxon>
        <taxon>Pseudomonadales</taxon>
        <taxon>Marinobacteraceae</taxon>
        <taxon>Marinobacter</taxon>
    </lineage>
</organism>
<evidence type="ECO:0000313" key="4">
    <source>
        <dbReference type="Proteomes" id="UP000319142"/>
    </source>
</evidence>